<organism evidence="7 8">
    <name type="scientific">Daphnia magna</name>
    <dbReference type="NCBI Taxonomy" id="35525"/>
    <lineage>
        <taxon>Eukaryota</taxon>
        <taxon>Metazoa</taxon>
        <taxon>Ecdysozoa</taxon>
        <taxon>Arthropoda</taxon>
        <taxon>Crustacea</taxon>
        <taxon>Branchiopoda</taxon>
        <taxon>Diplostraca</taxon>
        <taxon>Cladocera</taxon>
        <taxon>Anomopoda</taxon>
        <taxon>Daphniidae</taxon>
        <taxon>Daphnia</taxon>
    </lineage>
</organism>
<comment type="caution">
    <text evidence="7">The sequence shown here is derived from an EMBL/GenBank/DDBJ whole genome shotgun (WGS) entry which is preliminary data.</text>
</comment>
<dbReference type="PROSITE" id="PS00027">
    <property type="entry name" value="HOMEOBOX_1"/>
    <property type="match status" value="1"/>
</dbReference>
<keyword evidence="8" id="KW-1185">Reference proteome</keyword>
<dbReference type="PROSITE" id="PS50071">
    <property type="entry name" value="HOMEOBOX_2"/>
    <property type="match status" value="1"/>
</dbReference>
<accession>A0A0P5AXX7</accession>
<dbReference type="AlphaFoldDB" id="A0A0P5AXX7"/>
<evidence type="ECO:0000256" key="5">
    <source>
        <dbReference type="PROSITE-ProRule" id="PRU00108"/>
    </source>
</evidence>
<dbReference type="InterPro" id="IPR050649">
    <property type="entry name" value="Paired_Homeobox_TFs"/>
</dbReference>
<keyword evidence="4 5" id="KW-0539">Nucleus</keyword>
<evidence type="ECO:0000256" key="2">
    <source>
        <dbReference type="ARBA" id="ARBA00023125"/>
    </source>
</evidence>
<evidence type="ECO:0000256" key="4">
    <source>
        <dbReference type="ARBA" id="ARBA00023242"/>
    </source>
</evidence>
<sequence length="354" mass="38789">MKRIPLVANISDCALALFVPCTSARMALNSTQVVAKAQAETRGNFHSIQVMLGFQHGDLNFPHEFHHDDVHDLASTSAPPTSAGWPSCAQQTTLNTTSVTSTTSGKKNENKNSKKSANESANNSATKKKKTRTTFTPYQLEELERAFERAPYPDVFAREELALRLQLSESRVQVWFQNRRAKWRKREPPRKFQQQQHHVHHHANNSGGTTNNAVAVSTTSTCSSSSTLHHNASGTGGFSSLLPPFASFSSYNTASHSQDWPAPATTYDYCNTACSGNGNTGATYATSYYNNNNPGGGSNFVSNYSADPFFNSSFNKGPTSTGFHEEQAPNFRDFFPPQPIKTSPIGESSDDFSK</sequence>
<keyword evidence="3 5" id="KW-0371">Homeobox</keyword>
<dbReference type="SUPFAM" id="SSF46689">
    <property type="entry name" value="Homeodomain-like"/>
    <property type="match status" value="1"/>
</dbReference>
<dbReference type="InterPro" id="IPR001356">
    <property type="entry name" value="HD"/>
</dbReference>
<evidence type="ECO:0000256" key="1">
    <source>
        <dbReference type="ARBA" id="ARBA00004123"/>
    </source>
</evidence>
<dbReference type="PANTHER" id="PTHR24329:SF543">
    <property type="entry name" value="FI01017P-RELATED"/>
    <property type="match status" value="1"/>
</dbReference>
<keyword evidence="2 5" id="KW-0238">DNA-binding</keyword>
<reference evidence="7 8" key="1">
    <citation type="submission" date="2016-03" db="EMBL/GenBank/DDBJ databases">
        <title>EvidentialGene: Evidence-directed Construction of Genes on Genomes.</title>
        <authorList>
            <person name="Gilbert D.G."/>
            <person name="Choi J.-H."/>
            <person name="Mockaitis K."/>
            <person name="Colbourne J."/>
            <person name="Pfrender M."/>
        </authorList>
    </citation>
    <scope>NUCLEOTIDE SEQUENCE [LARGE SCALE GENOMIC DNA]</scope>
    <source>
        <strain evidence="7 8">Xinb3</strain>
        <tissue evidence="7">Complete organism</tissue>
    </source>
</reference>
<dbReference type="InterPro" id="IPR017970">
    <property type="entry name" value="Homeobox_CS"/>
</dbReference>
<gene>
    <name evidence="7" type="ORF">APZ42_015396</name>
</gene>
<protein>
    <submittedName>
        <fullName evidence="7">Reversed polarity homeodomain-like protein</fullName>
    </submittedName>
</protein>
<evidence type="ECO:0000256" key="6">
    <source>
        <dbReference type="RuleBase" id="RU000682"/>
    </source>
</evidence>
<dbReference type="FunFam" id="1.10.10.60:FF:000252">
    <property type="entry name" value="Retinal homeobox protein Rx-B"/>
    <property type="match status" value="1"/>
</dbReference>
<dbReference type="PANTHER" id="PTHR24329">
    <property type="entry name" value="HOMEOBOX PROTEIN ARISTALESS"/>
    <property type="match status" value="1"/>
</dbReference>
<dbReference type="Pfam" id="PF00046">
    <property type="entry name" value="Homeodomain"/>
    <property type="match status" value="1"/>
</dbReference>
<dbReference type="CDD" id="cd00086">
    <property type="entry name" value="homeodomain"/>
    <property type="match status" value="1"/>
</dbReference>
<dbReference type="Gene3D" id="1.10.10.60">
    <property type="entry name" value="Homeodomain-like"/>
    <property type="match status" value="1"/>
</dbReference>
<dbReference type="STRING" id="35525.A0A0P5AXX7"/>
<dbReference type="GO" id="GO:0005634">
    <property type="term" value="C:nucleus"/>
    <property type="evidence" value="ECO:0007669"/>
    <property type="project" value="UniProtKB-SubCell"/>
</dbReference>
<dbReference type="InterPro" id="IPR009057">
    <property type="entry name" value="Homeodomain-like_sf"/>
</dbReference>
<dbReference type="Proteomes" id="UP000076858">
    <property type="component" value="Unassembled WGS sequence"/>
</dbReference>
<name>A0A0P5AXX7_9CRUS</name>
<evidence type="ECO:0000313" key="8">
    <source>
        <dbReference type="Proteomes" id="UP000076858"/>
    </source>
</evidence>
<evidence type="ECO:0000313" key="7">
    <source>
        <dbReference type="EMBL" id="KZS18813.1"/>
    </source>
</evidence>
<dbReference type="GO" id="GO:0000977">
    <property type="term" value="F:RNA polymerase II transcription regulatory region sequence-specific DNA binding"/>
    <property type="evidence" value="ECO:0007669"/>
    <property type="project" value="TreeGrafter"/>
</dbReference>
<evidence type="ECO:0000256" key="3">
    <source>
        <dbReference type="ARBA" id="ARBA00023155"/>
    </source>
</evidence>
<dbReference type="OrthoDB" id="6159439at2759"/>
<proteinExistence type="predicted"/>
<feature type="DNA-binding region" description="Homeobox" evidence="5">
    <location>
        <begin position="128"/>
        <end position="187"/>
    </location>
</feature>
<dbReference type="EMBL" id="LRGB01000512">
    <property type="protein sequence ID" value="KZS18813.1"/>
    <property type="molecule type" value="Genomic_DNA"/>
</dbReference>
<dbReference type="GO" id="GO:0000981">
    <property type="term" value="F:DNA-binding transcription factor activity, RNA polymerase II-specific"/>
    <property type="evidence" value="ECO:0007669"/>
    <property type="project" value="InterPro"/>
</dbReference>
<comment type="subcellular location">
    <subcellularLocation>
        <location evidence="1 5 6">Nucleus</location>
    </subcellularLocation>
</comment>
<dbReference type="SMART" id="SM00389">
    <property type="entry name" value="HOX"/>
    <property type="match status" value="1"/>
</dbReference>